<sequence>MLRKTLRERREYLFKKSQEGRRDVSLKKARQLKEALDNDKPIPGELRALSGVVQSSLDLLDAKKREELTHLDDEYAFAGIKDPKVLITTSRNPSSRLSQFAKEMRLIIPNSERLNRGSYILKDLVDFCRAKDVSDIVLLYEHRGKPDAMVVSHLPHGPTSYFQLSDVILRHDLPESPPTMSEAYPHLIFHNFTSQLGNRFKDILRYLFPPQNTNETRVLSFINKADRIFFRHHVWNETKIGADDKNVTLTEIGPRFTLKPFKIELGTVDMRDLEVEWTLRPYFNTHEPALSAA</sequence>
<dbReference type="Proteomes" id="UP000031512">
    <property type="component" value="Chromosome 1"/>
</dbReference>
<accession>L0B086</accession>
<protein>
    <submittedName>
        <fullName evidence="2">U3 small nucleolar ribonucleoprotein, putative</fullName>
    </submittedName>
</protein>
<dbReference type="SMART" id="SM00879">
    <property type="entry name" value="Brix"/>
    <property type="match status" value="1"/>
</dbReference>
<evidence type="ECO:0000313" key="3">
    <source>
        <dbReference type="Proteomes" id="UP000031512"/>
    </source>
</evidence>
<dbReference type="Pfam" id="PF04427">
    <property type="entry name" value="Brix"/>
    <property type="match status" value="1"/>
</dbReference>
<dbReference type="VEuPathDB" id="PiroplasmaDB:BEWA_034060"/>
<dbReference type="GeneID" id="15803494"/>
<keyword evidence="3" id="KW-1185">Reference proteome</keyword>
<dbReference type="RefSeq" id="XP_004830215.1">
    <property type="nucleotide sequence ID" value="XM_004830158.1"/>
</dbReference>
<proteinExistence type="predicted"/>
<reference evidence="2 3" key="1">
    <citation type="journal article" date="2012" name="BMC Genomics">
        <title>Comparative genomic analysis and phylogenetic position of Theileria equi.</title>
        <authorList>
            <person name="Kappmeyer L.S."/>
            <person name="Thiagarajan M."/>
            <person name="Herndon D.R."/>
            <person name="Ramsay J.D."/>
            <person name="Caler E."/>
            <person name="Djikeng A."/>
            <person name="Gillespie J.J."/>
            <person name="Lau A.O."/>
            <person name="Roalson E.H."/>
            <person name="Silva J.C."/>
            <person name="Silva M.G."/>
            <person name="Suarez C.E."/>
            <person name="Ueti M.W."/>
            <person name="Nene V.M."/>
            <person name="Mealey R.H."/>
            <person name="Knowles D.P."/>
            <person name="Brayton K.A."/>
        </authorList>
    </citation>
    <scope>NUCLEOTIDE SEQUENCE [LARGE SCALE GENOMIC DNA]</scope>
    <source>
        <strain evidence="2 3">WA</strain>
    </source>
</reference>
<feature type="domain" description="Brix" evidence="1">
    <location>
        <begin position="83"/>
        <end position="269"/>
    </location>
</feature>
<dbReference type="STRING" id="1537102.L0B086"/>
<dbReference type="eggNOG" id="KOG2781">
    <property type="taxonomic scope" value="Eukaryota"/>
</dbReference>
<dbReference type="PANTHER" id="PTHR22734:SF2">
    <property type="entry name" value="U3 SMALL NUCLEOLAR RIBONUCLEOPROTEIN PROTEIN IMP4"/>
    <property type="match status" value="1"/>
</dbReference>
<gene>
    <name evidence="2" type="ORF">BEWA_034060</name>
</gene>
<dbReference type="GO" id="GO:0034457">
    <property type="term" value="C:Mpp10 complex"/>
    <property type="evidence" value="ECO:0007669"/>
    <property type="project" value="UniProtKB-ARBA"/>
</dbReference>
<dbReference type="PROSITE" id="PS50833">
    <property type="entry name" value="BRIX"/>
    <property type="match status" value="1"/>
</dbReference>
<organism evidence="2 3">
    <name type="scientific">Theileria equi strain WA</name>
    <dbReference type="NCBI Taxonomy" id="1537102"/>
    <lineage>
        <taxon>Eukaryota</taxon>
        <taxon>Sar</taxon>
        <taxon>Alveolata</taxon>
        <taxon>Apicomplexa</taxon>
        <taxon>Aconoidasida</taxon>
        <taxon>Piroplasmida</taxon>
        <taxon>Theileriidae</taxon>
        <taxon>Theileria</taxon>
    </lineage>
</organism>
<dbReference type="KEGG" id="beq:BEWA_034060"/>
<dbReference type="Gene3D" id="3.40.50.10480">
    <property type="entry name" value="Probable brix-domain ribosomal biogenesis protein"/>
    <property type="match status" value="1"/>
</dbReference>
<evidence type="ECO:0000313" key="2">
    <source>
        <dbReference type="EMBL" id="AFZ80549.1"/>
    </source>
</evidence>
<dbReference type="GO" id="GO:0032040">
    <property type="term" value="C:small-subunit processome"/>
    <property type="evidence" value="ECO:0007669"/>
    <property type="project" value="TreeGrafter"/>
</dbReference>
<dbReference type="GO" id="GO:0030515">
    <property type="term" value="F:snoRNA binding"/>
    <property type="evidence" value="ECO:0007669"/>
    <property type="project" value="TreeGrafter"/>
</dbReference>
<evidence type="ECO:0000259" key="1">
    <source>
        <dbReference type="PROSITE" id="PS50833"/>
    </source>
</evidence>
<name>L0B086_THEEQ</name>
<dbReference type="FunFam" id="3.40.50.10480:FF:000001">
    <property type="entry name" value="IMP4, U3 small nucleolar ribonucleoprotein"/>
    <property type="match status" value="1"/>
</dbReference>
<dbReference type="GO" id="GO:0042134">
    <property type="term" value="F:rRNA primary transcript binding"/>
    <property type="evidence" value="ECO:0007669"/>
    <property type="project" value="InterPro"/>
</dbReference>
<dbReference type="SUPFAM" id="SSF52954">
    <property type="entry name" value="Class II aaRS ABD-related"/>
    <property type="match status" value="1"/>
</dbReference>
<dbReference type="GO" id="GO:0006364">
    <property type="term" value="P:rRNA processing"/>
    <property type="evidence" value="ECO:0007669"/>
    <property type="project" value="InterPro"/>
</dbReference>
<dbReference type="GO" id="GO:0042274">
    <property type="term" value="P:ribosomal small subunit biogenesis"/>
    <property type="evidence" value="ECO:0007669"/>
    <property type="project" value="UniProtKB-ARBA"/>
</dbReference>
<dbReference type="OrthoDB" id="10253204at2759"/>
<dbReference type="EMBL" id="CP001669">
    <property type="protein sequence ID" value="AFZ80549.1"/>
    <property type="molecule type" value="Genomic_DNA"/>
</dbReference>
<dbReference type="PANTHER" id="PTHR22734">
    <property type="entry name" value="U3 SMALL NUCLEOLAR RIBONUCLEOPROTEIN PROTEIN IMP4"/>
    <property type="match status" value="1"/>
</dbReference>
<dbReference type="InterPro" id="IPR044281">
    <property type="entry name" value="IMP4/RPF1"/>
</dbReference>
<dbReference type="AlphaFoldDB" id="L0B086"/>
<dbReference type="InterPro" id="IPR007109">
    <property type="entry name" value="Brix"/>
</dbReference>
<dbReference type="GO" id="GO:0005654">
    <property type="term" value="C:nucleoplasm"/>
    <property type="evidence" value="ECO:0007669"/>
    <property type="project" value="UniProtKB-ARBA"/>
</dbReference>
<keyword evidence="2" id="KW-0687">Ribonucleoprotein</keyword>